<dbReference type="PROSITE" id="PS51285">
    <property type="entry name" value="AGC_KINASE_CTER"/>
    <property type="match status" value="1"/>
</dbReference>
<name>A0A0N5APV0_9BILA</name>
<feature type="domain" description="AGC-kinase C-terminal" evidence="13">
    <location>
        <begin position="443"/>
        <end position="521"/>
    </location>
</feature>
<evidence type="ECO:0000256" key="10">
    <source>
        <dbReference type="SAM" id="MobiDB-lite"/>
    </source>
</evidence>
<organism evidence="14 15">
    <name type="scientific">Syphacia muris</name>
    <dbReference type="NCBI Taxonomy" id="451379"/>
    <lineage>
        <taxon>Eukaryota</taxon>
        <taxon>Metazoa</taxon>
        <taxon>Ecdysozoa</taxon>
        <taxon>Nematoda</taxon>
        <taxon>Chromadorea</taxon>
        <taxon>Rhabditida</taxon>
        <taxon>Spirurina</taxon>
        <taxon>Oxyuridomorpha</taxon>
        <taxon>Oxyuroidea</taxon>
        <taxon>Oxyuridae</taxon>
        <taxon>Syphacia</taxon>
    </lineage>
</organism>
<dbReference type="SMART" id="SM00133">
    <property type="entry name" value="S_TK_X"/>
    <property type="match status" value="1"/>
</dbReference>
<dbReference type="InterPro" id="IPR000719">
    <property type="entry name" value="Prot_kinase_dom"/>
</dbReference>
<evidence type="ECO:0000256" key="6">
    <source>
        <dbReference type="ARBA" id="ARBA00022741"/>
    </source>
</evidence>
<evidence type="ECO:0000256" key="5">
    <source>
        <dbReference type="ARBA" id="ARBA00022679"/>
    </source>
</evidence>
<dbReference type="Gene3D" id="1.10.510.10">
    <property type="entry name" value="Transferase(Phosphotransferase) domain 1"/>
    <property type="match status" value="1"/>
</dbReference>
<dbReference type="InterPro" id="IPR011993">
    <property type="entry name" value="PH-like_dom_sf"/>
</dbReference>
<feature type="binding site" evidence="9">
    <location>
        <position position="217"/>
    </location>
    <ligand>
        <name>ATP</name>
        <dbReference type="ChEBI" id="CHEBI:30616"/>
    </ligand>
</feature>
<dbReference type="InterPro" id="IPR017892">
    <property type="entry name" value="Pkinase_C"/>
</dbReference>
<protein>
    <recommendedName>
        <fullName evidence="2">non-specific serine/threonine protein kinase</fullName>
        <ecNumber evidence="2">2.7.11.1</ecNumber>
    </recommendedName>
</protein>
<keyword evidence="6 9" id="KW-0547">Nucleotide-binding</keyword>
<dbReference type="WBParaSite" id="SMUV_0000669001-mRNA-1">
    <property type="protein sequence ID" value="SMUV_0000669001-mRNA-1"/>
    <property type="gene ID" value="SMUV_0000669001"/>
</dbReference>
<dbReference type="PROSITE" id="PS50011">
    <property type="entry name" value="PROTEIN_KINASE_DOM"/>
    <property type="match status" value="1"/>
</dbReference>
<dbReference type="SMART" id="SM00220">
    <property type="entry name" value="S_TKc"/>
    <property type="match status" value="1"/>
</dbReference>
<dbReference type="SUPFAM" id="SSF56112">
    <property type="entry name" value="Protein kinase-like (PK-like)"/>
    <property type="match status" value="1"/>
</dbReference>
<evidence type="ECO:0000256" key="2">
    <source>
        <dbReference type="ARBA" id="ARBA00012513"/>
    </source>
</evidence>
<evidence type="ECO:0000256" key="4">
    <source>
        <dbReference type="ARBA" id="ARBA00022553"/>
    </source>
</evidence>
<dbReference type="Pfam" id="PF00069">
    <property type="entry name" value="Pkinase"/>
    <property type="match status" value="1"/>
</dbReference>
<evidence type="ECO:0000259" key="11">
    <source>
        <dbReference type="PROSITE" id="PS50003"/>
    </source>
</evidence>
<keyword evidence="5" id="KW-0808">Transferase</keyword>
<dbReference type="PROSITE" id="PS00108">
    <property type="entry name" value="PROTEIN_KINASE_ST"/>
    <property type="match status" value="1"/>
</dbReference>
<evidence type="ECO:0000256" key="1">
    <source>
        <dbReference type="ARBA" id="ARBA00006935"/>
    </source>
</evidence>
<feature type="domain" description="PH" evidence="11">
    <location>
        <begin position="14"/>
        <end position="119"/>
    </location>
</feature>
<dbReference type="Gene3D" id="3.30.200.20">
    <property type="entry name" value="Phosphorylase Kinase, domain 1"/>
    <property type="match status" value="1"/>
</dbReference>
<dbReference type="Proteomes" id="UP000046393">
    <property type="component" value="Unplaced"/>
</dbReference>
<dbReference type="STRING" id="451379.A0A0N5APV0"/>
<reference evidence="15" key="1">
    <citation type="submission" date="2017-02" db="UniProtKB">
        <authorList>
            <consortium name="WormBaseParasite"/>
        </authorList>
    </citation>
    <scope>IDENTIFICATION</scope>
</reference>
<keyword evidence="7" id="KW-0418">Kinase</keyword>
<dbReference type="EC" id="2.7.11.1" evidence="2"/>
<feature type="domain" description="Protein kinase" evidence="12">
    <location>
        <begin position="188"/>
        <end position="442"/>
    </location>
</feature>
<feature type="compositionally biased region" description="Polar residues" evidence="10">
    <location>
        <begin position="479"/>
        <end position="491"/>
    </location>
</feature>
<dbReference type="Pfam" id="PF00433">
    <property type="entry name" value="Pkinase_C"/>
    <property type="match status" value="1"/>
</dbReference>
<evidence type="ECO:0000313" key="14">
    <source>
        <dbReference type="Proteomes" id="UP000046393"/>
    </source>
</evidence>
<dbReference type="FunFam" id="2.30.29.30:FF:000027">
    <property type="entry name" value="Non-specific serine/threonine protein kinase"/>
    <property type="match status" value="1"/>
</dbReference>
<dbReference type="GO" id="GO:0004674">
    <property type="term" value="F:protein serine/threonine kinase activity"/>
    <property type="evidence" value="ECO:0007669"/>
    <property type="project" value="UniProtKB-KW"/>
</dbReference>
<dbReference type="SMART" id="SM00233">
    <property type="entry name" value="PH"/>
    <property type="match status" value="1"/>
</dbReference>
<dbReference type="GO" id="GO:0005524">
    <property type="term" value="F:ATP binding"/>
    <property type="evidence" value="ECO:0007669"/>
    <property type="project" value="UniProtKB-UniRule"/>
</dbReference>
<accession>A0A0N5APV0</accession>
<evidence type="ECO:0000256" key="3">
    <source>
        <dbReference type="ARBA" id="ARBA00022527"/>
    </source>
</evidence>
<evidence type="ECO:0000256" key="8">
    <source>
        <dbReference type="ARBA" id="ARBA00022840"/>
    </source>
</evidence>
<dbReference type="FunFam" id="3.30.200.20:FF:000103">
    <property type="entry name" value="Protein kinase C"/>
    <property type="match status" value="1"/>
</dbReference>
<evidence type="ECO:0000313" key="15">
    <source>
        <dbReference type="WBParaSite" id="SMUV_0000669001-mRNA-1"/>
    </source>
</evidence>
<dbReference type="Pfam" id="PF00169">
    <property type="entry name" value="PH"/>
    <property type="match status" value="1"/>
</dbReference>
<keyword evidence="4" id="KW-0597">Phosphoprotein</keyword>
<keyword evidence="14" id="KW-1185">Reference proteome</keyword>
<dbReference type="PROSITE" id="PS50003">
    <property type="entry name" value="PH_DOMAIN"/>
    <property type="match status" value="1"/>
</dbReference>
<keyword evidence="3" id="KW-0723">Serine/threonine-protein kinase</keyword>
<proteinExistence type="inferred from homology"/>
<feature type="region of interest" description="Disordered" evidence="10">
    <location>
        <begin position="477"/>
        <end position="499"/>
    </location>
</feature>
<dbReference type="InterPro" id="IPR011009">
    <property type="entry name" value="Kinase-like_dom_sf"/>
</dbReference>
<dbReference type="InterPro" id="IPR008271">
    <property type="entry name" value="Ser/Thr_kinase_AS"/>
</dbReference>
<keyword evidence="8 9" id="KW-0067">ATP-binding</keyword>
<evidence type="ECO:0000256" key="9">
    <source>
        <dbReference type="PROSITE-ProRule" id="PRU10141"/>
    </source>
</evidence>
<dbReference type="FunFam" id="1.10.510.10:FF:000033">
    <property type="entry name" value="Non-specific serine/threonine protein kinase"/>
    <property type="match status" value="1"/>
</dbReference>
<evidence type="ECO:0000259" key="13">
    <source>
        <dbReference type="PROSITE" id="PS51285"/>
    </source>
</evidence>
<sequence>MSNDQNVIPRKPGDAIMHGWLSKRGEHIRNWRPRYFFLYPDGSLLGFKLDPRPCEYLPWPPENDFKISHVQILRSSKRPSGFSVRCMQCAANEMIIRRFCASNVDDRDRWISAMTVLTIKNMNTGNSNGSEIIHRHEPMDTMESCDISPVESPSNVGTNNYCNSGSGDYGMISFDDNIAACPSSDEYFDFLKVLGRGTFGKVILCREKRTQKLYALKILQKKVIDEVEHTLAENRVLHNCKHPFLTRLEASFQTRHHLCYVLEFANGGELFFHLRRSRTFSESRTRYYGAEILLALEYLHDRNIIYRDMKLENLLLDKDGHIKLADFGLCKEDIKFGDTTVTFCGTPEYLAPDILFNYKYGRAVDWWGLGVVMYEMICGRLPFFSHDHEKLFNAIMHARPRYPSRLSLEARDLFDKLLEKDPTKRLGGGPDDAREVKAHLFFRGVDWDRLYRKEYPTPFRPLVTSETDTSNFDDEFTSAPVQLTPPSSKNGLQEMDTDDEYDDSAFDQFPFFDDAARFTRGFDYDK</sequence>
<dbReference type="PROSITE" id="PS00107">
    <property type="entry name" value="PROTEIN_KINASE_ATP"/>
    <property type="match status" value="1"/>
</dbReference>
<dbReference type="InterPro" id="IPR001849">
    <property type="entry name" value="PH_domain"/>
</dbReference>
<evidence type="ECO:0000259" key="12">
    <source>
        <dbReference type="PROSITE" id="PS50011"/>
    </source>
</evidence>
<dbReference type="SUPFAM" id="SSF50729">
    <property type="entry name" value="PH domain-like"/>
    <property type="match status" value="1"/>
</dbReference>
<dbReference type="AlphaFoldDB" id="A0A0N5APV0"/>
<comment type="similarity">
    <text evidence="1">Belongs to the protein kinase superfamily. AGC Ser/Thr protein kinase family. RAC subfamily.</text>
</comment>
<dbReference type="PANTHER" id="PTHR24351">
    <property type="entry name" value="RIBOSOMAL PROTEIN S6 KINASE"/>
    <property type="match status" value="1"/>
</dbReference>
<dbReference type="Gene3D" id="2.30.29.30">
    <property type="entry name" value="Pleckstrin-homology domain (PH domain)/Phosphotyrosine-binding domain (PTB)"/>
    <property type="match status" value="1"/>
</dbReference>
<evidence type="ECO:0000256" key="7">
    <source>
        <dbReference type="ARBA" id="ARBA00022777"/>
    </source>
</evidence>
<dbReference type="InterPro" id="IPR017441">
    <property type="entry name" value="Protein_kinase_ATP_BS"/>
</dbReference>
<dbReference type="InterPro" id="IPR000961">
    <property type="entry name" value="AGC-kinase_C"/>
</dbReference>